<gene>
    <name evidence="1" type="ORF">BACERE00185_05672</name>
</gene>
<evidence type="ECO:0000313" key="1">
    <source>
        <dbReference type="EMBL" id="SME51260.1"/>
    </source>
</evidence>
<dbReference type="EMBL" id="FWZD01000077">
    <property type="protein sequence ID" value="SME51260.1"/>
    <property type="molecule type" value="Genomic_DNA"/>
</dbReference>
<proteinExistence type="predicted"/>
<accession>A0A1Y6AU49</accession>
<dbReference type="RefSeq" id="WP_258958418.1">
    <property type="nucleotide sequence ID" value="NZ_FWZD01000077.1"/>
</dbReference>
<sequence>MFHASKIVGNNAYQIVIMDLMDLIRIIDEQESKKASEVHDYIQNNIHKYIEPLRRIFYKIEPDELKSFTAQAFINNCDLENLTEEETFFLEIKKFANVMNELDENNRRFLYAIFDYHSKHTPNSSEIIIDPIVIQRRLQLDDRMLKSEILVLKGASLVDDHTLNYDGMLKICYYDSENYELLGKMYKYCIDNEKSFKVLIVRLDFTVLD</sequence>
<dbReference type="Proteomes" id="UP000194439">
    <property type="component" value="Unassembled WGS sequence"/>
</dbReference>
<reference evidence="2" key="1">
    <citation type="submission" date="2017-04" db="EMBL/GenBank/DDBJ databases">
        <authorList>
            <person name="Criscuolo A."/>
        </authorList>
    </citation>
    <scope>NUCLEOTIDE SEQUENCE [LARGE SCALE GENOMIC DNA]</scope>
</reference>
<dbReference type="AlphaFoldDB" id="A0A1Y6AU49"/>
<protein>
    <submittedName>
        <fullName evidence="1">Uncharacterized protein</fullName>
    </submittedName>
</protein>
<name>A0A1Y6AU49_9BACI</name>
<organism evidence="1 2">
    <name type="scientific">Bacillus mobilis</name>
    <dbReference type="NCBI Taxonomy" id="2026190"/>
    <lineage>
        <taxon>Bacteria</taxon>
        <taxon>Bacillati</taxon>
        <taxon>Bacillota</taxon>
        <taxon>Bacilli</taxon>
        <taxon>Bacillales</taxon>
        <taxon>Bacillaceae</taxon>
        <taxon>Bacillus</taxon>
        <taxon>Bacillus cereus group</taxon>
    </lineage>
</organism>
<evidence type="ECO:0000313" key="2">
    <source>
        <dbReference type="Proteomes" id="UP000194439"/>
    </source>
</evidence>